<keyword evidence="1" id="KW-0812">Transmembrane</keyword>
<dbReference type="Proteomes" id="UP000092460">
    <property type="component" value="Unassembled WGS sequence"/>
</dbReference>
<proteinExistence type="predicted"/>
<sequence length="126" mass="14361">GQLKSTEIEVPIDQLPPLRSKETSNCSLECFRVENNVRYAITIPFILFDILCNQLFVDGILGSTENKLDFRQFLFSQPRYVTAFCTCSLKELSKLLHALMLLPGWLSTVIIAVYEDVDDLILMKIS</sequence>
<organism evidence="2 3">
    <name type="scientific">Glossina palpalis gambiensis</name>
    <dbReference type="NCBI Taxonomy" id="67801"/>
    <lineage>
        <taxon>Eukaryota</taxon>
        <taxon>Metazoa</taxon>
        <taxon>Ecdysozoa</taxon>
        <taxon>Arthropoda</taxon>
        <taxon>Hexapoda</taxon>
        <taxon>Insecta</taxon>
        <taxon>Pterygota</taxon>
        <taxon>Neoptera</taxon>
        <taxon>Endopterygota</taxon>
        <taxon>Diptera</taxon>
        <taxon>Brachycera</taxon>
        <taxon>Muscomorpha</taxon>
        <taxon>Hippoboscoidea</taxon>
        <taxon>Glossinidae</taxon>
        <taxon>Glossina</taxon>
    </lineage>
</organism>
<reference evidence="3" key="1">
    <citation type="submission" date="2015-01" db="EMBL/GenBank/DDBJ databases">
        <authorList>
            <person name="Aksoy S."/>
            <person name="Warren W."/>
            <person name="Wilson R.K."/>
        </authorList>
    </citation>
    <scope>NUCLEOTIDE SEQUENCE [LARGE SCALE GENOMIC DNA]</scope>
    <source>
        <strain evidence="3">IAEA</strain>
    </source>
</reference>
<keyword evidence="3" id="KW-1185">Reference proteome</keyword>
<keyword evidence="1" id="KW-0472">Membrane</keyword>
<evidence type="ECO:0000256" key="1">
    <source>
        <dbReference type="SAM" id="Phobius"/>
    </source>
</evidence>
<dbReference type="VEuPathDB" id="VectorBase:GPPI047188"/>
<dbReference type="EMBL" id="JXJN01024409">
    <property type="status" value="NOT_ANNOTATED_CDS"/>
    <property type="molecule type" value="Genomic_DNA"/>
</dbReference>
<evidence type="ECO:0000313" key="2">
    <source>
        <dbReference type="EnsemblMetazoa" id="GPPI047188-PA"/>
    </source>
</evidence>
<protein>
    <submittedName>
        <fullName evidence="2">Uncharacterized protein</fullName>
    </submittedName>
</protein>
<name>A0A1B0C295_9MUSC</name>
<dbReference type="EnsemblMetazoa" id="GPPI047188-RA">
    <property type="protein sequence ID" value="GPPI047188-PA"/>
    <property type="gene ID" value="GPPI047188"/>
</dbReference>
<keyword evidence="1" id="KW-1133">Transmembrane helix</keyword>
<reference evidence="2" key="2">
    <citation type="submission" date="2020-05" db="UniProtKB">
        <authorList>
            <consortium name="EnsemblMetazoa"/>
        </authorList>
    </citation>
    <scope>IDENTIFICATION</scope>
    <source>
        <strain evidence="2">IAEA</strain>
    </source>
</reference>
<accession>A0A1B0C295</accession>
<dbReference type="AlphaFoldDB" id="A0A1B0C295"/>
<evidence type="ECO:0000313" key="3">
    <source>
        <dbReference type="Proteomes" id="UP000092460"/>
    </source>
</evidence>
<feature type="transmembrane region" description="Helical" evidence="1">
    <location>
        <begin position="95"/>
        <end position="114"/>
    </location>
</feature>